<dbReference type="PANTHER" id="PTHR46517">
    <property type="entry name" value="FRUCTOSE-2,6-BISPHOSPHATASE TIGAR"/>
    <property type="match status" value="1"/>
</dbReference>
<comment type="caution">
    <text evidence="4">The sequence shown here is derived from an EMBL/GenBank/DDBJ whole genome shotgun (WGS) entry which is preliminary data.</text>
</comment>
<keyword evidence="1" id="KW-0378">Hydrolase</keyword>
<dbReference type="AlphaFoldDB" id="A0A1F5PIJ7"/>
<evidence type="ECO:0000256" key="2">
    <source>
        <dbReference type="PIRSR" id="PIRSR613078-1"/>
    </source>
</evidence>
<dbReference type="GO" id="GO:0043456">
    <property type="term" value="P:regulation of pentose-phosphate shunt"/>
    <property type="evidence" value="ECO:0007669"/>
    <property type="project" value="TreeGrafter"/>
</dbReference>
<reference evidence="4 5" key="1">
    <citation type="journal article" date="2016" name="Nat. Commun.">
        <title>Thousands of microbial genomes shed light on interconnected biogeochemical processes in an aquifer system.</title>
        <authorList>
            <person name="Anantharaman K."/>
            <person name="Brown C.T."/>
            <person name="Hug L.A."/>
            <person name="Sharon I."/>
            <person name="Castelle C.J."/>
            <person name="Probst A.J."/>
            <person name="Thomas B.C."/>
            <person name="Singh A."/>
            <person name="Wilkins M.J."/>
            <person name="Karaoz U."/>
            <person name="Brodie E.L."/>
            <person name="Williams K.H."/>
            <person name="Hubbard S.S."/>
            <person name="Banfield J.F."/>
        </authorList>
    </citation>
    <scope>NUCLEOTIDE SEQUENCE [LARGE SCALE GENOMIC DNA]</scope>
</reference>
<dbReference type="InterPro" id="IPR013078">
    <property type="entry name" value="His_Pase_superF_clade-1"/>
</dbReference>
<evidence type="ECO:0000256" key="1">
    <source>
        <dbReference type="ARBA" id="ARBA00022801"/>
    </source>
</evidence>
<feature type="active site" description="Proton donor/acceptor" evidence="2">
    <location>
        <position position="82"/>
    </location>
</feature>
<feature type="binding site" evidence="3">
    <location>
        <position position="59"/>
    </location>
    <ligand>
        <name>substrate</name>
    </ligand>
</feature>
<dbReference type="PANTHER" id="PTHR46517:SF1">
    <property type="entry name" value="FRUCTOSE-2,6-BISPHOSPHATASE TIGAR"/>
    <property type="match status" value="1"/>
</dbReference>
<protein>
    <recommendedName>
        <fullName evidence="6">Phosphoglycerate mutase</fullName>
    </recommendedName>
</protein>
<feature type="active site" description="Tele-phosphohistidine intermediate" evidence="2">
    <location>
        <position position="10"/>
    </location>
</feature>
<sequence>MAIQLTYFVHGTTTDNENNISTGWNQGELSELGIRQSKELRNQTQGQNFDVVFCSDLERAMITAQLAFAGRAPIIPDVRLRECNYGELNGGDSKVVEPLQEDVRYKFPSGESYEDVKARINEFLKFLRKNYDGQSVAIVSHKAPQIALDVLLKNMTWEQALASDWRKTKSPPSSKLRRTGWQPGWKYVF</sequence>
<proteinExistence type="predicted"/>
<evidence type="ECO:0000313" key="5">
    <source>
        <dbReference type="Proteomes" id="UP000177682"/>
    </source>
</evidence>
<dbReference type="GO" id="GO:0005829">
    <property type="term" value="C:cytosol"/>
    <property type="evidence" value="ECO:0007669"/>
    <property type="project" value="TreeGrafter"/>
</dbReference>
<dbReference type="SMART" id="SM00855">
    <property type="entry name" value="PGAM"/>
    <property type="match status" value="1"/>
</dbReference>
<dbReference type="Gene3D" id="3.40.50.1240">
    <property type="entry name" value="Phosphoglycerate mutase-like"/>
    <property type="match status" value="1"/>
</dbReference>
<dbReference type="SUPFAM" id="SSF53254">
    <property type="entry name" value="Phosphoglycerate mutase-like"/>
    <property type="match status" value="1"/>
</dbReference>
<feature type="binding site" evidence="3">
    <location>
        <begin position="82"/>
        <end position="85"/>
    </location>
    <ligand>
        <name>substrate</name>
    </ligand>
</feature>
<dbReference type="GO" id="GO:0045820">
    <property type="term" value="P:negative regulation of glycolytic process"/>
    <property type="evidence" value="ECO:0007669"/>
    <property type="project" value="TreeGrafter"/>
</dbReference>
<dbReference type="InterPro" id="IPR051695">
    <property type="entry name" value="Phosphoglycerate_Mutase"/>
</dbReference>
<dbReference type="Proteomes" id="UP000177682">
    <property type="component" value="Unassembled WGS sequence"/>
</dbReference>
<dbReference type="GO" id="GO:0004331">
    <property type="term" value="F:fructose-2,6-bisphosphate 2-phosphatase activity"/>
    <property type="evidence" value="ECO:0007669"/>
    <property type="project" value="TreeGrafter"/>
</dbReference>
<dbReference type="EMBL" id="MFEY01000008">
    <property type="protein sequence ID" value="OGE89773.1"/>
    <property type="molecule type" value="Genomic_DNA"/>
</dbReference>
<evidence type="ECO:0000313" key="4">
    <source>
        <dbReference type="EMBL" id="OGE89773.1"/>
    </source>
</evidence>
<feature type="binding site" evidence="3">
    <location>
        <begin position="22"/>
        <end position="23"/>
    </location>
    <ligand>
        <name>substrate</name>
    </ligand>
</feature>
<dbReference type="InterPro" id="IPR029033">
    <property type="entry name" value="His_PPase_superfam"/>
</dbReference>
<dbReference type="Pfam" id="PF00300">
    <property type="entry name" value="His_Phos_1"/>
    <property type="match status" value="1"/>
</dbReference>
<gene>
    <name evidence="4" type="ORF">A3E29_00075</name>
</gene>
<organism evidence="4 5">
    <name type="scientific">Candidatus Doudnabacteria bacterium RIFCSPHIGHO2_12_FULL_48_16</name>
    <dbReference type="NCBI Taxonomy" id="1817838"/>
    <lineage>
        <taxon>Bacteria</taxon>
        <taxon>Candidatus Doudnaibacteriota</taxon>
    </lineage>
</organism>
<dbReference type="CDD" id="cd07067">
    <property type="entry name" value="HP_PGM_like"/>
    <property type="match status" value="1"/>
</dbReference>
<accession>A0A1F5PIJ7</accession>
<name>A0A1F5PIJ7_9BACT</name>
<evidence type="ECO:0008006" key="6">
    <source>
        <dbReference type="Google" id="ProtNLM"/>
    </source>
</evidence>
<evidence type="ECO:0000256" key="3">
    <source>
        <dbReference type="PIRSR" id="PIRSR613078-2"/>
    </source>
</evidence>